<dbReference type="InterPro" id="IPR011250">
    <property type="entry name" value="OMP/PagP_B-barrel"/>
</dbReference>
<proteinExistence type="predicted"/>
<reference evidence="3" key="1">
    <citation type="journal article" date="2019" name="Int. J. Syst. Evol. Microbiol.">
        <title>The Global Catalogue of Microorganisms (GCM) 10K type strain sequencing project: providing services to taxonomists for standard genome sequencing and annotation.</title>
        <authorList>
            <consortium name="The Broad Institute Genomics Platform"/>
            <consortium name="The Broad Institute Genome Sequencing Center for Infectious Disease"/>
            <person name="Wu L."/>
            <person name="Ma J."/>
        </authorList>
    </citation>
    <scope>NUCLEOTIDE SEQUENCE [LARGE SCALE GENOMIC DNA]</scope>
    <source>
        <strain evidence="3">JCM 17925</strain>
    </source>
</reference>
<evidence type="ECO:0000256" key="1">
    <source>
        <dbReference type="SAM" id="Phobius"/>
    </source>
</evidence>
<name>A0ABP8KDS2_9BACT</name>
<keyword evidence="1" id="KW-0472">Membrane</keyword>
<keyword evidence="1" id="KW-1133">Transmembrane helix</keyword>
<feature type="transmembrane region" description="Helical" evidence="1">
    <location>
        <begin position="21"/>
        <end position="43"/>
    </location>
</feature>
<evidence type="ECO:0008006" key="4">
    <source>
        <dbReference type="Google" id="ProtNLM"/>
    </source>
</evidence>
<comment type="caution">
    <text evidence="2">The sequence shown here is derived from an EMBL/GenBank/DDBJ whole genome shotgun (WGS) entry which is preliminary data.</text>
</comment>
<evidence type="ECO:0000313" key="3">
    <source>
        <dbReference type="Proteomes" id="UP001500936"/>
    </source>
</evidence>
<evidence type="ECO:0000313" key="2">
    <source>
        <dbReference type="EMBL" id="GAA4404114.1"/>
    </source>
</evidence>
<dbReference type="SUPFAM" id="SSF56925">
    <property type="entry name" value="OMPA-like"/>
    <property type="match status" value="1"/>
</dbReference>
<organism evidence="2 3">
    <name type="scientific">Nibrella viscosa</name>
    <dbReference type="NCBI Taxonomy" id="1084524"/>
    <lineage>
        <taxon>Bacteria</taxon>
        <taxon>Pseudomonadati</taxon>
        <taxon>Bacteroidota</taxon>
        <taxon>Cytophagia</taxon>
        <taxon>Cytophagales</taxon>
        <taxon>Spirosomataceae</taxon>
        <taxon>Nibrella</taxon>
    </lineage>
</organism>
<dbReference type="Gene3D" id="2.40.160.20">
    <property type="match status" value="1"/>
</dbReference>
<protein>
    <recommendedName>
        <fullName evidence="4">Outer membrane protein beta-barrel domain-containing protein</fullName>
    </recommendedName>
</protein>
<dbReference type="Proteomes" id="UP001500936">
    <property type="component" value="Unassembled WGS sequence"/>
</dbReference>
<gene>
    <name evidence="2" type="ORF">GCM10023187_20970</name>
</gene>
<dbReference type="EMBL" id="BAABHB010000003">
    <property type="protein sequence ID" value="GAA4404114.1"/>
    <property type="molecule type" value="Genomic_DNA"/>
</dbReference>
<accession>A0ABP8KDS2</accession>
<sequence length="231" mass="25464">MLLPYIEFSTIKQYHKLTIQVMRSFWFTSILIAYTLLATAPSYGQTLRQRSTTEGLSLGIQGNVLSWSSDYFQYLDEQAGSGSGFGVRVGYGFTQRLEAFGQYDISFMSLDQLDAEAFRISSLTGGLRFNFRATTRPLRPYVELGYARRTGKLDQVVNGNSYDNLLFKGGALHVGGGLSYYVALPLAITLNGAFQGGGKSAIQVNGFDSSNRADVTTFRVSLGLILYLSEL</sequence>
<keyword evidence="3" id="KW-1185">Reference proteome</keyword>
<keyword evidence="1" id="KW-0812">Transmembrane</keyword>